<dbReference type="PANTHER" id="PTHR40658:SF4">
    <property type="entry name" value="HYPOTHETICAL CYTOSOLIC PROTEIN"/>
    <property type="match status" value="1"/>
</dbReference>
<dbReference type="Proteomes" id="UP000595917">
    <property type="component" value="Chromosome"/>
</dbReference>
<dbReference type="PANTHER" id="PTHR40658">
    <property type="match status" value="1"/>
</dbReference>
<dbReference type="InterPro" id="IPR034660">
    <property type="entry name" value="DinB/YfiT-like"/>
</dbReference>
<dbReference type="KEGG" id="bhc:JFL75_03670"/>
<dbReference type="InterPro" id="IPR012550">
    <property type="entry name" value="DUF1706"/>
</dbReference>
<name>A0A7T8B9W1_9SPIR</name>
<protein>
    <submittedName>
        <fullName evidence="1">ClbS/DfsB family four-helix bundle protein</fullName>
    </submittedName>
</protein>
<dbReference type="Gene3D" id="1.20.120.450">
    <property type="entry name" value="dinb family like domain"/>
    <property type="match status" value="1"/>
</dbReference>
<reference evidence="1" key="1">
    <citation type="submission" date="2021-01" db="EMBL/GenBank/DDBJ databases">
        <title>Description of Breznakiella homolactica.</title>
        <authorList>
            <person name="Song Y."/>
            <person name="Brune A."/>
        </authorList>
    </citation>
    <scope>NUCLEOTIDE SEQUENCE</scope>
    <source>
        <strain evidence="1">RmG30</strain>
    </source>
</reference>
<dbReference type="PIRSF" id="PIRSF031551">
    <property type="entry name" value="DUF1706"/>
    <property type="match status" value="1"/>
</dbReference>
<dbReference type="Pfam" id="PF08020">
    <property type="entry name" value="DUF1706"/>
    <property type="match status" value="1"/>
</dbReference>
<keyword evidence="2" id="KW-1185">Reference proteome</keyword>
<proteinExistence type="predicted"/>
<dbReference type="EMBL" id="CP067089">
    <property type="protein sequence ID" value="QQO10024.1"/>
    <property type="molecule type" value="Genomic_DNA"/>
</dbReference>
<accession>A0A7T8B9W1</accession>
<sequence length="168" mass="19593">MPRPTNKTELLALSDENLEKLLVFIDSIPGDMREKTYELNERDRTISDVVCHLHEWHNLMEHWYTVGMSGKKPAIPGEGYTWQTLPAFNRKIWERYKDTGLKEAIALLKKSHKKIMKLIEKHSNEELFTKKQYPWTGTTSLGAYFISSTSSHYDWGLKTIKPIKKLIA</sequence>
<dbReference type="AlphaFoldDB" id="A0A7T8B9W1"/>
<gene>
    <name evidence="1" type="ORF">JFL75_03670</name>
</gene>
<evidence type="ECO:0000313" key="2">
    <source>
        <dbReference type="Proteomes" id="UP000595917"/>
    </source>
</evidence>
<dbReference type="RefSeq" id="WP_215627328.1">
    <property type="nucleotide sequence ID" value="NZ_CP067089.2"/>
</dbReference>
<dbReference type="SUPFAM" id="SSF109854">
    <property type="entry name" value="DinB/YfiT-like putative metalloenzymes"/>
    <property type="match status" value="1"/>
</dbReference>
<evidence type="ECO:0000313" key="1">
    <source>
        <dbReference type="EMBL" id="QQO10024.1"/>
    </source>
</evidence>
<organism evidence="1 2">
    <name type="scientific">Breznakiella homolactica</name>
    <dbReference type="NCBI Taxonomy" id="2798577"/>
    <lineage>
        <taxon>Bacteria</taxon>
        <taxon>Pseudomonadati</taxon>
        <taxon>Spirochaetota</taxon>
        <taxon>Spirochaetia</taxon>
        <taxon>Spirochaetales</taxon>
        <taxon>Breznakiellaceae</taxon>
        <taxon>Breznakiella</taxon>
    </lineage>
</organism>